<organism evidence="7 8">
    <name type="scientific">Taphrina deformans (strain PYCC 5710 / ATCC 11124 / CBS 356.35 / IMI 108563 / JCM 9778 / NBRC 8474)</name>
    <name type="common">Peach leaf curl fungus</name>
    <name type="synonym">Lalaria deformans</name>
    <dbReference type="NCBI Taxonomy" id="1097556"/>
    <lineage>
        <taxon>Eukaryota</taxon>
        <taxon>Fungi</taxon>
        <taxon>Dikarya</taxon>
        <taxon>Ascomycota</taxon>
        <taxon>Taphrinomycotina</taxon>
        <taxon>Taphrinomycetes</taxon>
        <taxon>Taphrinales</taxon>
        <taxon>Taphrinaceae</taxon>
        <taxon>Taphrina</taxon>
    </lineage>
</organism>
<dbReference type="EMBL" id="CAHR02000004">
    <property type="protein sequence ID" value="CCG80648.1"/>
    <property type="molecule type" value="Genomic_DNA"/>
</dbReference>
<keyword evidence="3 4" id="KW-0067">ATP-binding</keyword>
<dbReference type="OrthoDB" id="2158884at2759"/>
<dbReference type="PROSITE" id="PS00108">
    <property type="entry name" value="PROTEIN_KINASE_ST"/>
    <property type="match status" value="1"/>
</dbReference>
<keyword evidence="7" id="KW-0418">Kinase</keyword>
<dbReference type="PROSITE" id="PS50011">
    <property type="entry name" value="PROTEIN_KINASE_DOM"/>
    <property type="match status" value="1"/>
</dbReference>
<dbReference type="Gene3D" id="3.30.200.20">
    <property type="entry name" value="Phosphorylase Kinase, domain 1"/>
    <property type="match status" value="1"/>
</dbReference>
<evidence type="ECO:0000256" key="5">
    <source>
        <dbReference type="SAM" id="MobiDB-lite"/>
    </source>
</evidence>
<dbReference type="FunFam" id="1.10.510.10:FF:000314">
    <property type="entry name" value="Serine threonine-protein kinase mak"/>
    <property type="match status" value="1"/>
</dbReference>
<proteinExistence type="predicted"/>
<dbReference type="SUPFAM" id="SSF56112">
    <property type="entry name" value="Protein kinase-like (PK-like)"/>
    <property type="match status" value="1"/>
</dbReference>
<dbReference type="PANTHER" id="PTHR24055">
    <property type="entry name" value="MITOGEN-ACTIVATED PROTEIN KINASE"/>
    <property type="match status" value="1"/>
</dbReference>
<dbReference type="CDD" id="cd07830">
    <property type="entry name" value="STKc_MAK_like"/>
    <property type="match status" value="1"/>
</dbReference>
<evidence type="ECO:0000256" key="1">
    <source>
        <dbReference type="ARBA" id="ARBA00022527"/>
    </source>
</evidence>
<sequence>MRRHSELSRRNPLHDLQLYHCILLDRYEIIQAIGDGSFGTVSLGRKRKLGHSAQLVAIKSMKKPIDPPQDCLKLREIQSLHVIPKHPAIVPVLESFYDPSTRLFHMVMEHMEQNLYQLIKSRNGEAFDWPTVKTILSQILDGLRHCHYHNYFHRDIKPENILVTCSRKHSAMNAMSSIAKFSAKPYCSSRFITPPATPVDYCVKLADFGLAREIDSRPPYTIYVSTRWYRAPEVLLRAGEYSAPVDMWAFGAMAVELATLKPLFPGSHEIDQVWKVCEIMGSPGDWRDRSQKPVGGGIWDEGYKLAENLGFTFPKTTPKPLEGIIGCNWPSSFCQLVTRLLAWNPAARPTSADSLQHELFRVHDSRAQSPVSKMPHGHRASLPPWVDRTHIIAEPNRDSTGNVHESLQRRLCAQHGNRNSIDNDLQAWPIQPGSQQSLDTELVASSPHRLSWFARKRNSIICRAPKLLRDDVTQIKTPEKYKSSPKDTTVIVKTQPIHHGYGSEFDRQPAVPVLPQIRHSSPLKDNLLGNSQELVGDKSGSRQSEASI</sequence>
<keyword evidence="8" id="KW-1185">Reference proteome</keyword>
<dbReference type="InterPro" id="IPR011009">
    <property type="entry name" value="Kinase-like_dom_sf"/>
</dbReference>
<dbReference type="AlphaFoldDB" id="R4XBD6"/>
<feature type="domain" description="Protein kinase" evidence="6">
    <location>
        <begin position="27"/>
        <end position="360"/>
    </location>
</feature>
<protein>
    <submittedName>
        <fullName evidence="7">Meiosis induction protein kinase</fullName>
    </submittedName>
</protein>
<reference evidence="7 8" key="1">
    <citation type="journal article" date="2013" name="MBio">
        <title>Genome sequencing of the plant pathogen Taphrina deformans, the causal agent of peach leaf curl.</title>
        <authorList>
            <person name="Cisse O.H."/>
            <person name="Almeida J.M.G.C.F."/>
            <person name="Fonseca A."/>
            <person name="Kumar A.A."/>
            <person name="Salojaervi J."/>
            <person name="Overmyer K."/>
            <person name="Hauser P.M."/>
            <person name="Pagni M."/>
        </authorList>
    </citation>
    <scope>NUCLEOTIDE SEQUENCE [LARGE SCALE GENOMIC DNA]</scope>
    <source>
        <strain evidence="8">PYCC 5710 / ATCC 11124 / CBS 356.35 / IMI 108563 / JCM 9778 / NBRC 8474</strain>
    </source>
</reference>
<keyword evidence="1" id="KW-0723">Serine/threonine-protein kinase</keyword>
<evidence type="ECO:0000256" key="3">
    <source>
        <dbReference type="ARBA" id="ARBA00022840"/>
    </source>
</evidence>
<evidence type="ECO:0000256" key="2">
    <source>
        <dbReference type="ARBA" id="ARBA00022741"/>
    </source>
</evidence>
<dbReference type="InterPro" id="IPR017441">
    <property type="entry name" value="Protein_kinase_ATP_BS"/>
</dbReference>
<dbReference type="STRING" id="1097556.R4XBD6"/>
<keyword evidence="2 4" id="KW-0547">Nucleotide-binding</keyword>
<dbReference type="GO" id="GO:0004674">
    <property type="term" value="F:protein serine/threonine kinase activity"/>
    <property type="evidence" value="ECO:0007669"/>
    <property type="project" value="UniProtKB-KW"/>
</dbReference>
<feature type="binding site" evidence="4">
    <location>
        <position position="59"/>
    </location>
    <ligand>
        <name>ATP</name>
        <dbReference type="ChEBI" id="CHEBI:30616"/>
    </ligand>
</feature>
<feature type="region of interest" description="Disordered" evidence="5">
    <location>
        <begin position="520"/>
        <end position="548"/>
    </location>
</feature>
<dbReference type="InterPro" id="IPR008271">
    <property type="entry name" value="Ser/Thr_kinase_AS"/>
</dbReference>
<gene>
    <name evidence="7" type="ORF">TAPDE_000181</name>
</gene>
<dbReference type="PROSITE" id="PS00107">
    <property type="entry name" value="PROTEIN_KINASE_ATP"/>
    <property type="match status" value="1"/>
</dbReference>
<dbReference type="VEuPathDB" id="FungiDB:TAPDE_000181"/>
<dbReference type="Pfam" id="PF00069">
    <property type="entry name" value="Pkinase"/>
    <property type="match status" value="1"/>
</dbReference>
<dbReference type="GO" id="GO:0005524">
    <property type="term" value="F:ATP binding"/>
    <property type="evidence" value="ECO:0007669"/>
    <property type="project" value="UniProtKB-UniRule"/>
</dbReference>
<dbReference type="Proteomes" id="UP000013776">
    <property type="component" value="Unassembled WGS sequence"/>
</dbReference>
<dbReference type="eggNOG" id="KOG0661">
    <property type="taxonomic scope" value="Eukaryota"/>
</dbReference>
<evidence type="ECO:0000256" key="4">
    <source>
        <dbReference type="PROSITE-ProRule" id="PRU10141"/>
    </source>
</evidence>
<dbReference type="InterPro" id="IPR000719">
    <property type="entry name" value="Prot_kinase_dom"/>
</dbReference>
<evidence type="ECO:0000259" key="6">
    <source>
        <dbReference type="PROSITE" id="PS50011"/>
    </source>
</evidence>
<accession>R4XBD6</accession>
<evidence type="ECO:0000313" key="7">
    <source>
        <dbReference type="EMBL" id="CCG80648.1"/>
    </source>
</evidence>
<dbReference type="Gene3D" id="1.10.510.10">
    <property type="entry name" value="Transferase(Phosphotransferase) domain 1"/>
    <property type="match status" value="1"/>
</dbReference>
<evidence type="ECO:0000313" key="8">
    <source>
        <dbReference type="Proteomes" id="UP000013776"/>
    </source>
</evidence>
<keyword evidence="7" id="KW-0808">Transferase</keyword>
<comment type="caution">
    <text evidence="7">The sequence shown here is derived from an EMBL/GenBank/DDBJ whole genome shotgun (WGS) entry which is preliminary data.</text>
</comment>
<dbReference type="SMART" id="SM00220">
    <property type="entry name" value="S_TKc"/>
    <property type="match status" value="1"/>
</dbReference>
<name>R4XBD6_TAPDE</name>
<dbReference type="InterPro" id="IPR050117">
    <property type="entry name" value="MAPK"/>
</dbReference>